<keyword evidence="3" id="KW-1185">Reference proteome</keyword>
<accession>D8THP5</accession>
<dbReference type="InParanoid" id="D8THP5"/>
<feature type="compositionally biased region" description="Polar residues" evidence="1">
    <location>
        <begin position="129"/>
        <end position="142"/>
    </location>
</feature>
<reference evidence="2 3" key="1">
    <citation type="journal article" date="2010" name="Science">
        <title>Genomic analysis of organismal complexity in the multicellular green alga Volvox carteri.</title>
        <authorList>
            <person name="Prochnik S.E."/>
            <person name="Umen J."/>
            <person name="Nedelcu A.M."/>
            <person name="Hallmann A."/>
            <person name="Miller S.M."/>
            <person name="Nishii I."/>
            <person name="Ferris P."/>
            <person name="Kuo A."/>
            <person name="Mitros T."/>
            <person name="Fritz-Laylin L.K."/>
            <person name="Hellsten U."/>
            <person name="Chapman J."/>
            <person name="Simakov O."/>
            <person name="Rensing S.A."/>
            <person name="Terry A."/>
            <person name="Pangilinan J."/>
            <person name="Kapitonov V."/>
            <person name="Jurka J."/>
            <person name="Salamov A."/>
            <person name="Shapiro H."/>
            <person name="Schmutz J."/>
            <person name="Grimwood J."/>
            <person name="Lindquist E."/>
            <person name="Lucas S."/>
            <person name="Grigoriev I.V."/>
            <person name="Schmitt R."/>
            <person name="Kirk D."/>
            <person name="Rokhsar D.S."/>
        </authorList>
    </citation>
    <scope>NUCLEOTIDE SEQUENCE [LARGE SCALE GENOMIC DNA]</scope>
    <source>
        <strain evidence="3">f. Nagariensis / Eve</strain>
    </source>
</reference>
<dbReference type="RefSeq" id="XP_002946109.1">
    <property type="nucleotide sequence ID" value="XM_002946063.1"/>
</dbReference>
<dbReference type="Proteomes" id="UP000001058">
    <property type="component" value="Unassembled WGS sequence"/>
</dbReference>
<dbReference type="KEGG" id="vcn:VOLCADRAFT_127351"/>
<feature type="region of interest" description="Disordered" evidence="1">
    <location>
        <begin position="109"/>
        <end position="148"/>
    </location>
</feature>
<gene>
    <name evidence="2" type="ORF">VOLCADRAFT_127351</name>
</gene>
<evidence type="ECO:0000313" key="3">
    <source>
        <dbReference type="Proteomes" id="UP000001058"/>
    </source>
</evidence>
<organism evidence="3">
    <name type="scientific">Volvox carteri f. nagariensis</name>
    <dbReference type="NCBI Taxonomy" id="3068"/>
    <lineage>
        <taxon>Eukaryota</taxon>
        <taxon>Viridiplantae</taxon>
        <taxon>Chlorophyta</taxon>
        <taxon>core chlorophytes</taxon>
        <taxon>Chlorophyceae</taxon>
        <taxon>CS clade</taxon>
        <taxon>Chlamydomonadales</taxon>
        <taxon>Volvocaceae</taxon>
        <taxon>Volvox</taxon>
    </lineage>
</organism>
<protein>
    <submittedName>
        <fullName evidence="2">Uncharacterized protein</fullName>
    </submittedName>
</protein>
<dbReference type="GeneID" id="9621819"/>
<evidence type="ECO:0000256" key="1">
    <source>
        <dbReference type="SAM" id="MobiDB-lite"/>
    </source>
</evidence>
<sequence length="235" mass="24808">MSAERFLLIVEELQSKANELWEREQMELQRGAELMVICCSPSPPSPQQPQLQTDVISSPVYPFDQPALLQAHAHLLHSPSLIPGAHGFQSPSWSNDFSAIAASLILPPGPHATDTTDEPGASGALAQCGITTLGPSSHSGAGQQQQQPTAWQPLGTLYDIEAHVTFPQGLPCSGSGGTSATARSAKARLLERFDGSGGAGTATARQAQNVDPFCCSFTPVSDDFLGSPTWARAYL</sequence>
<dbReference type="OrthoDB" id="542298at2759"/>
<dbReference type="AlphaFoldDB" id="D8THP5"/>
<name>D8THP5_VOLCA</name>
<dbReference type="EMBL" id="GL378323">
    <property type="protein sequence ID" value="EFJ53104.1"/>
    <property type="molecule type" value="Genomic_DNA"/>
</dbReference>
<proteinExistence type="predicted"/>
<evidence type="ECO:0000313" key="2">
    <source>
        <dbReference type="EMBL" id="EFJ53104.1"/>
    </source>
</evidence>